<dbReference type="SUPFAM" id="SSF54060">
    <property type="entry name" value="His-Me finger endonucleases"/>
    <property type="match status" value="1"/>
</dbReference>
<accession>A0A150FB92</accession>
<comment type="caution">
    <text evidence="2">The sequence shown here is derived from an EMBL/GenBank/DDBJ whole genome shotgun (WGS) entry which is preliminary data.</text>
</comment>
<dbReference type="InterPro" id="IPR044925">
    <property type="entry name" value="His-Me_finger_sf"/>
</dbReference>
<dbReference type="EMBL" id="LSBA01000005">
    <property type="protein sequence ID" value="KXZ22404.1"/>
    <property type="molecule type" value="Genomic_DNA"/>
</dbReference>
<proteinExistence type="predicted"/>
<keyword evidence="3" id="KW-1185">Reference proteome</keyword>
<dbReference type="STRING" id="1793963.AXI58_10465"/>
<protein>
    <recommendedName>
        <fullName evidence="1">HNH nuclease domain-containing protein</fullName>
    </recommendedName>
</protein>
<dbReference type="Proteomes" id="UP000075430">
    <property type="component" value="Unassembled WGS sequence"/>
</dbReference>
<sequence>MARANRWTINESNELIKLWGQNDVEKISELMGRHRLTILQKARELGLRKARSKKWSEGELSFLKENYDSKHSCSRIATKLKRTERSVYTMAERLGLKVTWDYRRIDKDGYIEIILGSSKKTKEHRMVYEKETGIKQKPSDHIHHLDEDKKNNKIENLILLNPSNHNRLHFLINKNDLKGLREFTEVLQEHDKRKYLKWLESLSNVI</sequence>
<evidence type="ECO:0000313" key="2">
    <source>
        <dbReference type="EMBL" id="KXZ22404.1"/>
    </source>
</evidence>
<dbReference type="Gene3D" id="3.90.75.20">
    <property type="match status" value="1"/>
</dbReference>
<dbReference type="AlphaFoldDB" id="A0A150FB92"/>
<feature type="domain" description="HNH nuclease" evidence="1">
    <location>
        <begin position="124"/>
        <end position="167"/>
    </location>
</feature>
<evidence type="ECO:0000313" key="3">
    <source>
        <dbReference type="Proteomes" id="UP000075430"/>
    </source>
</evidence>
<gene>
    <name evidence="2" type="ORF">AXI58_10465</name>
</gene>
<name>A0A150FB92_9BACI</name>
<dbReference type="RefSeq" id="WP_061520747.1">
    <property type="nucleotide sequence ID" value="NZ_JARLZY010000019.1"/>
</dbReference>
<evidence type="ECO:0000259" key="1">
    <source>
        <dbReference type="Pfam" id="PF13392"/>
    </source>
</evidence>
<reference evidence="3" key="1">
    <citation type="submission" date="2016-02" db="EMBL/GenBank/DDBJ databases">
        <authorList>
            <person name="Dunlap C."/>
        </authorList>
    </citation>
    <scope>NUCLEOTIDE SEQUENCE [LARGE SCALE GENOMIC DNA]</scope>
    <source>
        <strain evidence="3">NRRL B-41092</strain>
    </source>
</reference>
<dbReference type="InterPro" id="IPR003615">
    <property type="entry name" value="HNH_nuc"/>
</dbReference>
<dbReference type="Pfam" id="PF13392">
    <property type="entry name" value="HNH_3"/>
    <property type="match status" value="1"/>
</dbReference>
<organism evidence="2 3">
    <name type="scientific">Bacillus nakamurai</name>
    <dbReference type="NCBI Taxonomy" id="1793963"/>
    <lineage>
        <taxon>Bacteria</taxon>
        <taxon>Bacillati</taxon>
        <taxon>Bacillota</taxon>
        <taxon>Bacilli</taxon>
        <taxon>Bacillales</taxon>
        <taxon>Bacillaceae</taxon>
        <taxon>Bacillus</taxon>
    </lineage>
</organism>